<proteinExistence type="predicted"/>
<dbReference type="Pfam" id="PF03067">
    <property type="entry name" value="LPMO_10"/>
    <property type="match status" value="1"/>
</dbReference>
<evidence type="ECO:0000313" key="3">
    <source>
        <dbReference type="Proteomes" id="UP000728032"/>
    </source>
</evidence>
<dbReference type="OrthoDB" id="64893at2759"/>
<dbReference type="InterPro" id="IPR004302">
    <property type="entry name" value="Cellulose/chitin-bd_N"/>
</dbReference>
<protein>
    <recommendedName>
        <fullName evidence="1">Chitin-binding type-4 domain-containing protein</fullName>
    </recommendedName>
</protein>
<accession>A0A7R9M4T3</accession>
<feature type="domain" description="Chitin-binding type-4" evidence="1">
    <location>
        <begin position="36"/>
        <end position="181"/>
    </location>
</feature>
<dbReference type="EMBL" id="CAJPVJ010006723">
    <property type="protein sequence ID" value="CAG2170670.1"/>
    <property type="molecule type" value="Genomic_DNA"/>
</dbReference>
<keyword evidence="3" id="KW-1185">Reference proteome</keyword>
<evidence type="ECO:0000259" key="1">
    <source>
        <dbReference type="Pfam" id="PF03067"/>
    </source>
</evidence>
<evidence type="ECO:0000313" key="2">
    <source>
        <dbReference type="EMBL" id="CAD7653483.1"/>
    </source>
</evidence>
<dbReference type="AlphaFoldDB" id="A0A7R9M4T3"/>
<gene>
    <name evidence="2" type="ORF">ONB1V03_LOCUS10136</name>
</gene>
<reference evidence="2" key="1">
    <citation type="submission" date="2020-11" db="EMBL/GenBank/DDBJ databases">
        <authorList>
            <person name="Tran Van P."/>
        </authorList>
    </citation>
    <scope>NUCLEOTIDE SEQUENCE</scope>
</reference>
<feature type="non-terminal residue" evidence="2">
    <location>
        <position position="1"/>
    </location>
</feature>
<organism evidence="2">
    <name type="scientific">Oppiella nova</name>
    <dbReference type="NCBI Taxonomy" id="334625"/>
    <lineage>
        <taxon>Eukaryota</taxon>
        <taxon>Metazoa</taxon>
        <taxon>Ecdysozoa</taxon>
        <taxon>Arthropoda</taxon>
        <taxon>Chelicerata</taxon>
        <taxon>Arachnida</taxon>
        <taxon>Acari</taxon>
        <taxon>Acariformes</taxon>
        <taxon>Sarcoptiformes</taxon>
        <taxon>Oribatida</taxon>
        <taxon>Brachypylina</taxon>
        <taxon>Oppioidea</taxon>
        <taxon>Oppiidae</taxon>
        <taxon>Oppiella</taxon>
    </lineage>
</organism>
<dbReference type="Proteomes" id="UP000728032">
    <property type="component" value="Unassembled WGS sequence"/>
</dbReference>
<name>A0A7R9M4T3_9ACAR</name>
<dbReference type="EMBL" id="OC921548">
    <property type="protein sequence ID" value="CAD7653483.1"/>
    <property type="molecule type" value="Genomic_DNA"/>
</dbReference>
<sequence length="184" mass="21048">GEFCHTSKNLLYLSENQCYIRRTPVQIERLETQWNINQGKCGVCGDPYNARVRDNELPNGKYTKNLMITRTYKTGSTIYVKVHVIKNNQALDLLRNDTSESHTGAKEVTQQCLNQNILEVMGSSDKHRWVIPTKDNDVIYAIRVKLPVGLTCDRCVFQWTWITCDHGSGSRQNTHKACADVMII</sequence>